<name>A0A1S1QD62_9ACTN</name>
<reference evidence="2" key="1">
    <citation type="submission" date="2016-07" db="EMBL/GenBank/DDBJ databases">
        <title>Sequence Frankia sp. strain CcI1.17.</title>
        <authorList>
            <person name="Ghodhbane-Gtari F."/>
            <person name="Swanson E."/>
            <person name="Gueddou A."/>
            <person name="Morris K."/>
            <person name="Hezbri K."/>
            <person name="Ktari A."/>
            <person name="Nouioui I."/>
            <person name="Abebe-Akele F."/>
            <person name="Simpson S."/>
            <person name="Thomas K."/>
            <person name="Gtari M."/>
            <person name="Tisa L.S."/>
            <person name="Hurst S."/>
        </authorList>
    </citation>
    <scope>NUCLEOTIDE SEQUENCE [LARGE SCALE GENOMIC DNA]</scope>
    <source>
        <strain evidence="2">Cc1.17</strain>
    </source>
</reference>
<organism evidence="1 2">
    <name type="scientific">Parafrankia colletiae</name>
    <dbReference type="NCBI Taxonomy" id="573497"/>
    <lineage>
        <taxon>Bacteria</taxon>
        <taxon>Bacillati</taxon>
        <taxon>Actinomycetota</taxon>
        <taxon>Actinomycetes</taxon>
        <taxon>Frankiales</taxon>
        <taxon>Frankiaceae</taxon>
        <taxon>Parafrankia</taxon>
    </lineage>
</organism>
<gene>
    <name evidence="1" type="ORF">CC117_24345</name>
</gene>
<dbReference type="AlphaFoldDB" id="A0A1S1QD62"/>
<protein>
    <recommendedName>
        <fullName evidence="3">Aminoglycoside phosphotransferase</fullName>
    </recommendedName>
</protein>
<evidence type="ECO:0008006" key="3">
    <source>
        <dbReference type="Google" id="ProtNLM"/>
    </source>
</evidence>
<dbReference type="Proteomes" id="UP000179627">
    <property type="component" value="Unassembled WGS sequence"/>
</dbReference>
<proteinExistence type="predicted"/>
<dbReference type="EMBL" id="MBLM01000137">
    <property type="protein sequence ID" value="OHV32738.1"/>
    <property type="molecule type" value="Genomic_DNA"/>
</dbReference>
<accession>A0A1S1QD62</accession>
<comment type="caution">
    <text evidence="1">The sequence shown here is derived from an EMBL/GenBank/DDBJ whole genome shotgun (WGS) entry which is preliminary data.</text>
</comment>
<evidence type="ECO:0000313" key="1">
    <source>
        <dbReference type="EMBL" id="OHV32738.1"/>
    </source>
</evidence>
<sequence length="256" mass="28043">MDLDLANPAFGWGGKSMGFATSRGTWVKILFRPVSRINERIWTGEECASVLTGVPKPRLLGSVRWADPTRDLVWRADETTRVEAPAVSSTPELREEPQGLSAAWWETLRGSLTALAGATTTRVAVRQDLIDRRISEYAGTAVDPTVDEWSTAHADVHWANLTAPRMVLLDWEGWGLGPRGLDGATLWAFSLLVPAVAARVSDLFAEDLSCRSGALARLFLCVELLRMTRHFGDHPDLAGPLTREADRLVITLSAAN</sequence>
<keyword evidence="2" id="KW-1185">Reference proteome</keyword>
<evidence type="ECO:0000313" key="2">
    <source>
        <dbReference type="Proteomes" id="UP000179627"/>
    </source>
</evidence>